<gene>
    <name evidence="2" type="ORF">MNOR_LOCUS28855</name>
</gene>
<feature type="non-terminal residue" evidence="2">
    <location>
        <position position="1"/>
    </location>
</feature>
<dbReference type="InterPro" id="IPR046903">
    <property type="entry name" value="Mab-21-like_nuc_Trfase"/>
</dbReference>
<protein>
    <recommendedName>
        <fullName evidence="1">Mab-21-like nucleotidyltransferase domain-containing protein</fullName>
    </recommendedName>
</protein>
<reference evidence="2 3" key="1">
    <citation type="submission" date="2024-05" db="EMBL/GenBank/DDBJ databases">
        <authorList>
            <person name="Wallberg A."/>
        </authorList>
    </citation>
    <scope>NUCLEOTIDE SEQUENCE [LARGE SCALE GENOMIC DNA]</scope>
</reference>
<feature type="domain" description="Mab-21-like nucleotidyltransferase" evidence="1">
    <location>
        <begin position="9"/>
        <end position="127"/>
    </location>
</feature>
<dbReference type="Pfam" id="PF03281">
    <property type="entry name" value="Mab-21"/>
    <property type="match status" value="1"/>
</dbReference>
<proteinExistence type="predicted"/>
<keyword evidence="3" id="KW-1185">Reference proteome</keyword>
<dbReference type="EMBL" id="CAXKWB010032527">
    <property type="protein sequence ID" value="CAL4141401.1"/>
    <property type="molecule type" value="Genomic_DNA"/>
</dbReference>
<dbReference type="Proteomes" id="UP001497623">
    <property type="component" value="Unassembled WGS sequence"/>
</dbReference>
<feature type="non-terminal residue" evidence="2">
    <location>
        <position position="161"/>
    </location>
</feature>
<comment type="caution">
    <text evidence="2">The sequence shown here is derived from an EMBL/GenBank/DDBJ whole genome shotgun (WGS) entry which is preliminary data.</text>
</comment>
<dbReference type="Gene3D" id="3.30.460.90">
    <property type="match status" value="1"/>
</dbReference>
<accession>A0AAV2RXJ9</accession>
<name>A0AAV2RXJ9_MEGNR</name>
<evidence type="ECO:0000259" key="1">
    <source>
        <dbReference type="Pfam" id="PF03281"/>
    </source>
</evidence>
<dbReference type="AlphaFoldDB" id="A0AAV2RXJ9"/>
<organism evidence="2 3">
    <name type="scientific">Meganyctiphanes norvegica</name>
    <name type="common">Northern krill</name>
    <name type="synonym">Thysanopoda norvegica</name>
    <dbReference type="NCBI Taxonomy" id="48144"/>
    <lineage>
        <taxon>Eukaryota</taxon>
        <taxon>Metazoa</taxon>
        <taxon>Ecdysozoa</taxon>
        <taxon>Arthropoda</taxon>
        <taxon>Crustacea</taxon>
        <taxon>Multicrustacea</taxon>
        <taxon>Malacostraca</taxon>
        <taxon>Eumalacostraca</taxon>
        <taxon>Eucarida</taxon>
        <taxon>Euphausiacea</taxon>
        <taxon>Euphausiidae</taxon>
        <taxon>Meganyctiphanes</taxon>
    </lineage>
</organism>
<evidence type="ECO:0000313" key="3">
    <source>
        <dbReference type="Proteomes" id="UP001497623"/>
    </source>
</evidence>
<evidence type="ECO:0000313" key="2">
    <source>
        <dbReference type="EMBL" id="CAL4141401.1"/>
    </source>
</evidence>
<sequence length="161" mass="18164">SVMHCGSSYEGLVVKAKSDFDMPLILSDPFAGSNFLIIRDPKTQLFQLEWNHSPPAEYNKYCDGKFLNAKELQKHIFERIQEITKKIHLAGWTLEAKTGLAAVAIKLERDENTIPIDLAPQIAVRKWDGPDLLQLSSLPPELGDYITILHKNASPIFFFSP</sequence>